<sequence>MRRPQHGRPFRVCAEFLKGGDEAANAKVSARLNPHREGGTA</sequence>
<dbReference type="RefSeq" id="WP_315876770.1">
    <property type="nucleotide sequence ID" value="NZ_JAWCTQ010000005.1"/>
</dbReference>
<accession>A0ABU3QH20</accession>
<reference evidence="1 2" key="1">
    <citation type="submission" date="2023-09" db="EMBL/GenBank/DDBJ databases">
        <title>Streptomyces sp. nov.: A antagonism against Alternaria gaisen Producing Streptochlin, Isolated from Tamarix root soil.</title>
        <authorList>
            <person name="Chen Y."/>
        </authorList>
    </citation>
    <scope>NUCLEOTIDE SEQUENCE [LARGE SCALE GENOMIC DNA]</scope>
    <source>
        <strain evidence="1 2">TRM76323</strain>
    </source>
</reference>
<dbReference type="EMBL" id="JAWCTQ010000005">
    <property type="protein sequence ID" value="MDT9681682.1"/>
    <property type="molecule type" value="Genomic_DNA"/>
</dbReference>
<comment type="caution">
    <text evidence="1">The sequence shown here is derived from an EMBL/GenBank/DDBJ whole genome shotgun (WGS) entry which is preliminary data.</text>
</comment>
<dbReference type="Proteomes" id="UP001250181">
    <property type="component" value="Unassembled WGS sequence"/>
</dbReference>
<proteinExistence type="predicted"/>
<evidence type="ECO:0000313" key="1">
    <source>
        <dbReference type="EMBL" id="MDT9681682.1"/>
    </source>
</evidence>
<keyword evidence="2" id="KW-1185">Reference proteome</keyword>
<protein>
    <submittedName>
        <fullName evidence="1">Uncharacterized protein</fullName>
    </submittedName>
</protein>
<evidence type="ECO:0000313" key="2">
    <source>
        <dbReference type="Proteomes" id="UP001250181"/>
    </source>
</evidence>
<organism evidence="1 2">
    <name type="scientific">Streptomyces tamarix</name>
    <dbReference type="NCBI Taxonomy" id="3078565"/>
    <lineage>
        <taxon>Bacteria</taxon>
        <taxon>Bacillati</taxon>
        <taxon>Actinomycetota</taxon>
        <taxon>Actinomycetes</taxon>
        <taxon>Kitasatosporales</taxon>
        <taxon>Streptomycetaceae</taxon>
        <taxon>Streptomyces</taxon>
    </lineage>
</organism>
<gene>
    <name evidence="1" type="ORF">RND61_06270</name>
</gene>
<name>A0ABU3QH20_9ACTN</name>